<keyword evidence="2" id="KW-0812">Transmembrane</keyword>
<proteinExistence type="predicted"/>
<sequence length="602" mass="65866">MVRCNHITIVVIVEAAIREVMKSFYQIILLLINLPGQLLLSSHAQIYPSVEDELLFQVGAVASSSFELSLYPTPTKLDNRATAQIQNKVENVLLSSSSSSSDFDSLKGIKISVERVQFIEGYKLQERSTAESNKKVSFINASIFQFKAITYFDVNHEPYSNPSQFTVDNLIVRTFSQPSTKSSFIELVGLTGDPFLVDVEGIGIDVKSNERVPTKDKSTQLSRVDIILITSSCFILIGVVLVLFAHSKKEGYEDLQEQKYFKTKNRSKVTTDNASQVDGTDENDPIKAQEGQISLSRMMSVEKNIIEAGSLESSIDSQSQIAISLTNKSPEVSVASPSPSHFTSGQSSSDMSSLDTSSSDSSSSDSSSCSPSSSAFTYRMDESICESIREQSDSTLDSEPMGSEEINHYSKVHTAATSELALKLLNLTNTATYVSRKKFGSGYSSSVSAPTILEEAAGQYMNESKVDEKSIKSAQSAGSIESVESDTTLNASNPIFKGLVMFGSTQEFHNSWMESRKKALEDIEEESIDDVFHVDVQRSVIFNGETEAAKSTWSPSVSEWMKSIRVFNSASEMQSSAFSNGKENDSLDLSLESSLATSIVEP</sequence>
<feature type="compositionally biased region" description="Polar residues" evidence="1">
    <location>
        <begin position="268"/>
        <end position="278"/>
    </location>
</feature>
<feature type="transmembrane region" description="Helical" evidence="2">
    <location>
        <begin position="226"/>
        <end position="245"/>
    </location>
</feature>
<dbReference type="Proteomes" id="UP000291116">
    <property type="component" value="Unassembled WGS sequence"/>
</dbReference>
<evidence type="ECO:0000256" key="2">
    <source>
        <dbReference type="SAM" id="Phobius"/>
    </source>
</evidence>
<dbReference type="OrthoDB" id="55712at2759"/>
<evidence type="ECO:0000313" key="4">
    <source>
        <dbReference type="Proteomes" id="UP000291116"/>
    </source>
</evidence>
<gene>
    <name evidence="3" type="ORF">PSNMU_V1.4_AUG-EV-PASAV3_0045020</name>
</gene>
<reference evidence="3 4" key="1">
    <citation type="submission" date="2019-01" db="EMBL/GenBank/DDBJ databases">
        <authorList>
            <person name="Ferrante I. M."/>
        </authorList>
    </citation>
    <scope>NUCLEOTIDE SEQUENCE [LARGE SCALE GENOMIC DNA]</scope>
    <source>
        <strain evidence="3 4">B856</strain>
    </source>
</reference>
<feature type="region of interest" description="Disordered" evidence="1">
    <location>
        <begin position="330"/>
        <end position="375"/>
    </location>
</feature>
<evidence type="ECO:0000313" key="3">
    <source>
        <dbReference type="EMBL" id="VEU37675.1"/>
    </source>
</evidence>
<protein>
    <submittedName>
        <fullName evidence="3">Uncharacterized protein</fullName>
    </submittedName>
</protein>
<dbReference type="EMBL" id="CAACVS010000137">
    <property type="protein sequence ID" value="VEU37675.1"/>
    <property type="molecule type" value="Genomic_DNA"/>
</dbReference>
<accession>A0A448Z6L0</accession>
<keyword evidence="2" id="KW-0472">Membrane</keyword>
<evidence type="ECO:0000256" key="1">
    <source>
        <dbReference type="SAM" id="MobiDB-lite"/>
    </source>
</evidence>
<name>A0A448Z6L0_9STRA</name>
<feature type="region of interest" description="Disordered" evidence="1">
    <location>
        <begin position="265"/>
        <end position="294"/>
    </location>
</feature>
<keyword evidence="4" id="KW-1185">Reference proteome</keyword>
<feature type="compositionally biased region" description="Low complexity" evidence="1">
    <location>
        <begin position="330"/>
        <end position="374"/>
    </location>
</feature>
<organism evidence="3 4">
    <name type="scientific">Pseudo-nitzschia multistriata</name>
    <dbReference type="NCBI Taxonomy" id="183589"/>
    <lineage>
        <taxon>Eukaryota</taxon>
        <taxon>Sar</taxon>
        <taxon>Stramenopiles</taxon>
        <taxon>Ochrophyta</taxon>
        <taxon>Bacillariophyta</taxon>
        <taxon>Bacillariophyceae</taxon>
        <taxon>Bacillariophycidae</taxon>
        <taxon>Bacillariales</taxon>
        <taxon>Bacillariaceae</taxon>
        <taxon>Pseudo-nitzschia</taxon>
    </lineage>
</organism>
<dbReference type="AlphaFoldDB" id="A0A448Z6L0"/>
<keyword evidence="2" id="KW-1133">Transmembrane helix</keyword>